<reference evidence="3" key="4">
    <citation type="submission" date="2025-05" db="UniProtKB">
        <authorList>
            <consortium name="EnsemblFungi"/>
        </authorList>
    </citation>
    <scope>IDENTIFICATION</scope>
    <source>
        <strain evidence="3">isolate 1-1 / race 1 (BBBD)</strain>
    </source>
</reference>
<reference evidence="2" key="2">
    <citation type="submission" date="2016-05" db="EMBL/GenBank/DDBJ databases">
        <title>Comparative analysis highlights variable genome content of wheat rusts and divergence of the mating loci.</title>
        <authorList>
            <person name="Cuomo C.A."/>
            <person name="Bakkeren G."/>
            <person name="Szabo L."/>
            <person name="Khalil H."/>
            <person name="Joly D."/>
            <person name="Goldberg J."/>
            <person name="Young S."/>
            <person name="Zeng Q."/>
            <person name="Fellers J."/>
        </authorList>
    </citation>
    <scope>NUCLEOTIDE SEQUENCE [LARGE SCALE GENOMIC DNA]</scope>
    <source>
        <strain evidence="2">1-1 BBBD Race 1</strain>
    </source>
</reference>
<dbReference type="AlphaFoldDB" id="A0A180G2I4"/>
<gene>
    <name evidence="2" type="ORF">PTTG_29790</name>
</gene>
<feature type="region of interest" description="Disordered" evidence="1">
    <location>
        <begin position="52"/>
        <end position="89"/>
    </location>
</feature>
<dbReference type="Proteomes" id="UP000005240">
    <property type="component" value="Unassembled WGS sequence"/>
</dbReference>
<dbReference type="EMBL" id="ADAS02000923">
    <property type="protein sequence ID" value="OAV86649.1"/>
    <property type="molecule type" value="Genomic_DNA"/>
</dbReference>
<reference evidence="2" key="1">
    <citation type="submission" date="2009-11" db="EMBL/GenBank/DDBJ databases">
        <authorList>
            <consortium name="The Broad Institute Genome Sequencing Platform"/>
            <person name="Ward D."/>
            <person name="Feldgarden M."/>
            <person name="Earl A."/>
            <person name="Young S.K."/>
            <person name="Zeng Q."/>
            <person name="Koehrsen M."/>
            <person name="Alvarado L."/>
            <person name="Berlin A."/>
            <person name="Bochicchio J."/>
            <person name="Borenstein D."/>
            <person name="Chapman S.B."/>
            <person name="Chen Z."/>
            <person name="Engels R."/>
            <person name="Freedman E."/>
            <person name="Gellesch M."/>
            <person name="Goldberg J."/>
            <person name="Griggs A."/>
            <person name="Gujja S."/>
            <person name="Heilman E."/>
            <person name="Heiman D."/>
            <person name="Hepburn T."/>
            <person name="Howarth C."/>
            <person name="Jen D."/>
            <person name="Larson L."/>
            <person name="Lewis B."/>
            <person name="Mehta T."/>
            <person name="Park D."/>
            <person name="Pearson M."/>
            <person name="Roberts A."/>
            <person name="Saif S."/>
            <person name="Shea T."/>
            <person name="Shenoy N."/>
            <person name="Sisk P."/>
            <person name="Stolte C."/>
            <person name="Sykes S."/>
            <person name="Thomson T."/>
            <person name="Walk T."/>
            <person name="White J."/>
            <person name="Yandava C."/>
            <person name="Izard J."/>
            <person name="Baranova O.V."/>
            <person name="Blanton J.M."/>
            <person name="Tanner A.C."/>
            <person name="Dewhirst F.E."/>
            <person name="Haas B."/>
            <person name="Nusbaum C."/>
            <person name="Birren B."/>
        </authorList>
    </citation>
    <scope>NUCLEOTIDE SEQUENCE [LARGE SCALE GENOMIC DNA]</scope>
    <source>
        <strain evidence="2">1-1 BBBD Race 1</strain>
    </source>
</reference>
<sequence>MSSLDEAPIPFFCPTPSLIDCIGPLPGAQDYPISIASSTSIVRRGVAGYGERVGRGGGGNRGGRRANGLRRGHATRTYRPPFRRGEHDRYPETFMMNNRAIIDAMPQLPPALASNPTTTPTSGSNVTSLYPSRSASVYSASSVATAEDFLTPQTRVPSPNPPGFYDPADFHRLTRDQVVSLLDRRSVPELFDRYMFVPQYIDDLYQSIMSALVHHFQQFPAANAEERASRVSLFRFITRRYCTMTRHTV</sequence>
<keyword evidence="4" id="KW-1185">Reference proteome</keyword>
<proteinExistence type="predicted"/>
<feature type="compositionally biased region" description="Basic residues" evidence="1">
    <location>
        <begin position="62"/>
        <end position="76"/>
    </location>
</feature>
<dbReference type="EnsemblFungi" id="PTTG_29790-t43_1">
    <property type="protein sequence ID" value="PTTG_29790-t43_1-p1"/>
    <property type="gene ID" value="PTTG_29790"/>
</dbReference>
<dbReference type="VEuPathDB" id="FungiDB:PTTG_29790"/>
<evidence type="ECO:0000313" key="3">
    <source>
        <dbReference type="EnsemblFungi" id="PTTG_29790-t43_1-p1"/>
    </source>
</evidence>
<evidence type="ECO:0000256" key="1">
    <source>
        <dbReference type="SAM" id="MobiDB-lite"/>
    </source>
</evidence>
<protein>
    <submittedName>
        <fullName evidence="2 3">Uncharacterized protein</fullName>
    </submittedName>
</protein>
<organism evidence="2">
    <name type="scientific">Puccinia triticina (isolate 1-1 / race 1 (BBBD))</name>
    <name type="common">Brown leaf rust fungus</name>
    <dbReference type="NCBI Taxonomy" id="630390"/>
    <lineage>
        <taxon>Eukaryota</taxon>
        <taxon>Fungi</taxon>
        <taxon>Dikarya</taxon>
        <taxon>Basidiomycota</taxon>
        <taxon>Pucciniomycotina</taxon>
        <taxon>Pucciniomycetes</taxon>
        <taxon>Pucciniales</taxon>
        <taxon>Pucciniaceae</taxon>
        <taxon>Puccinia</taxon>
    </lineage>
</organism>
<evidence type="ECO:0000313" key="2">
    <source>
        <dbReference type="EMBL" id="OAV86649.1"/>
    </source>
</evidence>
<evidence type="ECO:0000313" key="4">
    <source>
        <dbReference type="Proteomes" id="UP000005240"/>
    </source>
</evidence>
<name>A0A180G2I4_PUCT1</name>
<accession>A0A180G2I4</accession>
<dbReference type="STRING" id="630390.A0A180G2I4"/>
<reference evidence="3 4" key="3">
    <citation type="journal article" date="2017" name="G3 (Bethesda)">
        <title>Comparative analysis highlights variable genome content of wheat rusts and divergence of the mating loci.</title>
        <authorList>
            <person name="Cuomo C.A."/>
            <person name="Bakkeren G."/>
            <person name="Khalil H.B."/>
            <person name="Panwar V."/>
            <person name="Joly D."/>
            <person name="Linning R."/>
            <person name="Sakthikumar S."/>
            <person name="Song X."/>
            <person name="Adiconis X."/>
            <person name="Fan L."/>
            <person name="Goldberg J.M."/>
            <person name="Levin J.Z."/>
            <person name="Young S."/>
            <person name="Zeng Q."/>
            <person name="Anikster Y."/>
            <person name="Bruce M."/>
            <person name="Wang M."/>
            <person name="Yin C."/>
            <person name="McCallum B."/>
            <person name="Szabo L.J."/>
            <person name="Hulbert S."/>
            <person name="Chen X."/>
            <person name="Fellers J.P."/>
        </authorList>
    </citation>
    <scope>NUCLEOTIDE SEQUENCE</scope>
    <source>
        <strain evidence="4">Isolate 1-1 / race 1 (BBBD)</strain>
        <strain evidence="3">isolate 1-1 / race 1 (BBBD)</strain>
    </source>
</reference>